<dbReference type="Proteomes" id="UP001172159">
    <property type="component" value="Unassembled WGS sequence"/>
</dbReference>
<keyword evidence="1" id="KW-0472">Membrane</keyword>
<comment type="caution">
    <text evidence="2">The sequence shown here is derived from an EMBL/GenBank/DDBJ whole genome shotgun (WGS) entry which is preliminary data.</text>
</comment>
<keyword evidence="1" id="KW-1133">Transmembrane helix</keyword>
<dbReference type="AlphaFoldDB" id="A0AA40ELM3"/>
<proteinExistence type="predicted"/>
<sequence>MALCAGRTWNIMEDYELLLVGIRNELNTTVLTDWATSSDSPKTPSLGDLLIDIREAAPPNGQLKDQPNHSKRTGPPYDFYSLHGTRICMGWFLPTPHDSNSHREVQDYGLDLYGLLMNHTNSAIGGLSDAGNVKTDLQSLCGAHKALTLMLTISVGAFGVFAFFTTWWAIYNPLKKRTTPQGRHKIIIWSHWIASMICGMLGFLSGLVGYIMSDIAEYQLTVSNITHGPSRVFLTITRLLMARIGLDLLTY</sequence>
<protein>
    <submittedName>
        <fullName evidence="2">Uncharacterized protein</fullName>
    </submittedName>
</protein>
<evidence type="ECO:0000313" key="2">
    <source>
        <dbReference type="EMBL" id="KAK0741621.1"/>
    </source>
</evidence>
<keyword evidence="3" id="KW-1185">Reference proteome</keyword>
<keyword evidence="1" id="KW-0812">Transmembrane</keyword>
<name>A0AA40ELM3_9PEZI</name>
<reference evidence="2" key="1">
    <citation type="submission" date="2023-06" db="EMBL/GenBank/DDBJ databases">
        <title>Genome-scale phylogeny and comparative genomics of the fungal order Sordariales.</title>
        <authorList>
            <consortium name="Lawrence Berkeley National Laboratory"/>
            <person name="Hensen N."/>
            <person name="Bonometti L."/>
            <person name="Westerberg I."/>
            <person name="Brannstrom I.O."/>
            <person name="Guillou S."/>
            <person name="Cros-Aarteil S."/>
            <person name="Calhoun S."/>
            <person name="Haridas S."/>
            <person name="Kuo A."/>
            <person name="Mondo S."/>
            <person name="Pangilinan J."/>
            <person name="Riley R."/>
            <person name="Labutti K."/>
            <person name="Andreopoulos B."/>
            <person name="Lipzen A."/>
            <person name="Chen C."/>
            <person name="Yanf M."/>
            <person name="Daum C."/>
            <person name="Ng V."/>
            <person name="Clum A."/>
            <person name="Steindorff A."/>
            <person name="Ohm R."/>
            <person name="Martin F."/>
            <person name="Silar P."/>
            <person name="Natvig D."/>
            <person name="Lalanne C."/>
            <person name="Gautier V."/>
            <person name="Ament-Velasquez S.L."/>
            <person name="Kruys A."/>
            <person name="Hutchinson M.I."/>
            <person name="Powell A.J."/>
            <person name="Barry K."/>
            <person name="Miller A.N."/>
            <person name="Grigoriev I.V."/>
            <person name="Debuchy R."/>
            <person name="Gladieux P."/>
            <person name="Thoren M.H."/>
            <person name="Johannesson H."/>
        </authorList>
    </citation>
    <scope>NUCLEOTIDE SEQUENCE</scope>
    <source>
        <strain evidence="2">CBS 540.89</strain>
    </source>
</reference>
<feature type="transmembrane region" description="Helical" evidence="1">
    <location>
        <begin position="192"/>
        <end position="212"/>
    </location>
</feature>
<accession>A0AA40ELM3</accession>
<organism evidence="2 3">
    <name type="scientific">Apiosordaria backusii</name>
    <dbReference type="NCBI Taxonomy" id="314023"/>
    <lineage>
        <taxon>Eukaryota</taxon>
        <taxon>Fungi</taxon>
        <taxon>Dikarya</taxon>
        <taxon>Ascomycota</taxon>
        <taxon>Pezizomycotina</taxon>
        <taxon>Sordariomycetes</taxon>
        <taxon>Sordariomycetidae</taxon>
        <taxon>Sordariales</taxon>
        <taxon>Lasiosphaeriaceae</taxon>
        <taxon>Apiosordaria</taxon>
    </lineage>
</organism>
<gene>
    <name evidence="2" type="ORF">B0T21DRAFT_305710</name>
</gene>
<dbReference type="EMBL" id="JAUKTV010000003">
    <property type="protein sequence ID" value="KAK0741621.1"/>
    <property type="molecule type" value="Genomic_DNA"/>
</dbReference>
<feature type="transmembrane region" description="Helical" evidence="1">
    <location>
        <begin position="147"/>
        <end position="171"/>
    </location>
</feature>
<evidence type="ECO:0000256" key="1">
    <source>
        <dbReference type="SAM" id="Phobius"/>
    </source>
</evidence>
<evidence type="ECO:0000313" key="3">
    <source>
        <dbReference type="Proteomes" id="UP001172159"/>
    </source>
</evidence>